<feature type="transmembrane region" description="Helical" evidence="2">
    <location>
        <begin position="48"/>
        <end position="67"/>
    </location>
</feature>
<comment type="caution">
    <text evidence="3">The sequence shown here is derived from an EMBL/GenBank/DDBJ whole genome shotgun (WGS) entry which is preliminary data.</text>
</comment>
<gene>
    <name evidence="3" type="ORF">LCGC14_2613880</name>
</gene>
<feature type="compositionally biased region" description="Basic and acidic residues" evidence="1">
    <location>
        <begin position="100"/>
        <end position="120"/>
    </location>
</feature>
<sequence length="127" mass="14242">MEFVAVSGWIWTVLEILAVIGVLLLGVRFVGSHAKERKAGLERRNWRIARVILMLLAIVATVSFIGASNKWRPRSEPETRQTVPSRVIPTVVPAIDFQREDSDALQDTDEKTASDIKDRFNSLPDAD</sequence>
<proteinExistence type="predicted"/>
<protein>
    <submittedName>
        <fullName evidence="3">Uncharacterized protein</fullName>
    </submittedName>
</protein>
<keyword evidence="2" id="KW-0812">Transmembrane</keyword>
<evidence type="ECO:0000313" key="3">
    <source>
        <dbReference type="EMBL" id="KKL04657.1"/>
    </source>
</evidence>
<accession>A0A0F9ASR3</accession>
<feature type="region of interest" description="Disordered" evidence="1">
    <location>
        <begin position="100"/>
        <end position="127"/>
    </location>
</feature>
<reference evidence="3" key="1">
    <citation type="journal article" date="2015" name="Nature">
        <title>Complex archaea that bridge the gap between prokaryotes and eukaryotes.</title>
        <authorList>
            <person name="Spang A."/>
            <person name="Saw J.H."/>
            <person name="Jorgensen S.L."/>
            <person name="Zaremba-Niedzwiedzka K."/>
            <person name="Martijn J."/>
            <person name="Lind A.E."/>
            <person name="van Eijk R."/>
            <person name="Schleper C."/>
            <person name="Guy L."/>
            <person name="Ettema T.J."/>
        </authorList>
    </citation>
    <scope>NUCLEOTIDE SEQUENCE</scope>
</reference>
<dbReference type="EMBL" id="LAZR01044433">
    <property type="protein sequence ID" value="KKL04657.1"/>
    <property type="molecule type" value="Genomic_DNA"/>
</dbReference>
<keyword evidence="2" id="KW-1133">Transmembrane helix</keyword>
<feature type="transmembrane region" description="Helical" evidence="2">
    <location>
        <begin position="6"/>
        <end position="27"/>
    </location>
</feature>
<name>A0A0F9ASR3_9ZZZZ</name>
<evidence type="ECO:0000256" key="2">
    <source>
        <dbReference type="SAM" id="Phobius"/>
    </source>
</evidence>
<organism evidence="3">
    <name type="scientific">marine sediment metagenome</name>
    <dbReference type="NCBI Taxonomy" id="412755"/>
    <lineage>
        <taxon>unclassified sequences</taxon>
        <taxon>metagenomes</taxon>
        <taxon>ecological metagenomes</taxon>
    </lineage>
</organism>
<dbReference type="AlphaFoldDB" id="A0A0F9ASR3"/>
<keyword evidence="2" id="KW-0472">Membrane</keyword>
<evidence type="ECO:0000256" key="1">
    <source>
        <dbReference type="SAM" id="MobiDB-lite"/>
    </source>
</evidence>